<accession>A0A0M3HS43</accession>
<dbReference type="AlphaFoldDB" id="A0A0M3HS43"/>
<feature type="compositionally biased region" description="Basic and acidic residues" evidence="1">
    <location>
        <begin position="308"/>
        <end position="320"/>
    </location>
</feature>
<sequence length="529" mass="59261">MQTSTLPVQYSENDEAVENQESSIFLGKTASRGNVDARKASPTVAASSKYSPAVDVKGTSVDCIACHFVRTESPPSVQIVSKAVSSSCTVDEAELKKIIDGFEIDYRPIPANVSPKDASSDENCSEPSEDLEILLQCVQVDLRSDIRSDLVKLEAYVTNLPPEQYSAAFNLRSSCADLQTEFDDEVREKPMEKTGVAVTRTTVEQTFANSSKPVFPLQLNGTLARSLNRMRVRRQRSASEPALQCTVNSACFVFRKRRTPFQESDEEQVVEGGVEYIGTIAKISSKMQLYHEASITPSLSGCDESEEPLPRKNRMVDNNHLRNRPPPIYSGLTDQTTIFAFELMYGGCTKFSDEAVESFSSKGIIYQRLWRAALVMKPLVVWTKNSERVTISQYEEIVRCCPPGTKLFCALWKFINYMTSNAHIIRPALEFADKPLCFDLLPTAFARVFDSIFEEIRADFDYRRLQPNRRAQTSSTGLAQCPRASSLHEIFHSHASVSSSDAIDYEQRMHDNPSETNSSLQFERRCGQN</sequence>
<protein>
    <submittedName>
        <fullName evidence="3">Protein kinase domain-containing protein</fullName>
    </submittedName>
</protein>
<organism evidence="2 3">
    <name type="scientific">Ascaris lumbricoides</name>
    <name type="common">Giant roundworm</name>
    <dbReference type="NCBI Taxonomy" id="6252"/>
    <lineage>
        <taxon>Eukaryota</taxon>
        <taxon>Metazoa</taxon>
        <taxon>Ecdysozoa</taxon>
        <taxon>Nematoda</taxon>
        <taxon>Chromadorea</taxon>
        <taxon>Rhabditida</taxon>
        <taxon>Spirurina</taxon>
        <taxon>Ascaridomorpha</taxon>
        <taxon>Ascaridoidea</taxon>
        <taxon>Ascarididae</taxon>
        <taxon>Ascaris</taxon>
    </lineage>
</organism>
<name>A0A0M3HS43_ASCLU</name>
<feature type="region of interest" description="Disordered" evidence="1">
    <location>
        <begin position="300"/>
        <end position="320"/>
    </location>
</feature>
<evidence type="ECO:0000313" key="2">
    <source>
        <dbReference type="Proteomes" id="UP000036681"/>
    </source>
</evidence>
<reference evidence="3" key="1">
    <citation type="submission" date="2017-02" db="UniProtKB">
        <authorList>
            <consortium name="WormBaseParasite"/>
        </authorList>
    </citation>
    <scope>IDENTIFICATION</scope>
</reference>
<feature type="region of interest" description="Disordered" evidence="1">
    <location>
        <begin position="509"/>
        <end position="529"/>
    </location>
</feature>
<keyword evidence="2" id="KW-1185">Reference proteome</keyword>
<dbReference type="Proteomes" id="UP000036681">
    <property type="component" value="Unplaced"/>
</dbReference>
<dbReference type="WBParaSite" id="ALUE_0000523401-mRNA-1">
    <property type="protein sequence ID" value="ALUE_0000523401-mRNA-1"/>
    <property type="gene ID" value="ALUE_0000523401"/>
</dbReference>
<evidence type="ECO:0000256" key="1">
    <source>
        <dbReference type="SAM" id="MobiDB-lite"/>
    </source>
</evidence>
<evidence type="ECO:0000313" key="3">
    <source>
        <dbReference type="WBParaSite" id="ALUE_0000523401-mRNA-1"/>
    </source>
</evidence>
<proteinExistence type="predicted"/>